<dbReference type="Proteomes" id="UP000316598">
    <property type="component" value="Unassembled WGS sequence"/>
</dbReference>
<dbReference type="AlphaFoldDB" id="A0A5C5WT51"/>
<dbReference type="SUPFAM" id="SSF49452">
    <property type="entry name" value="Starch-binding domain-like"/>
    <property type="match status" value="1"/>
</dbReference>
<name>A0A5C5WT51_9BACT</name>
<dbReference type="Gene3D" id="2.60.40.1120">
    <property type="entry name" value="Carboxypeptidase-like, regulatory domain"/>
    <property type="match status" value="1"/>
</dbReference>
<reference evidence="2 3" key="1">
    <citation type="submission" date="2019-02" db="EMBL/GenBank/DDBJ databases">
        <title>Deep-cultivation of Planctomycetes and their phenomic and genomic characterization uncovers novel biology.</title>
        <authorList>
            <person name="Wiegand S."/>
            <person name="Jogler M."/>
            <person name="Boedeker C."/>
            <person name="Pinto D."/>
            <person name="Vollmers J."/>
            <person name="Rivas-Marin E."/>
            <person name="Kohn T."/>
            <person name="Peeters S.H."/>
            <person name="Heuer A."/>
            <person name="Rast P."/>
            <person name="Oberbeckmann S."/>
            <person name="Bunk B."/>
            <person name="Jeske O."/>
            <person name="Meyerdierks A."/>
            <person name="Storesund J.E."/>
            <person name="Kallscheuer N."/>
            <person name="Luecker S."/>
            <person name="Lage O.M."/>
            <person name="Pohl T."/>
            <person name="Merkel B.J."/>
            <person name="Hornburger P."/>
            <person name="Mueller R.-W."/>
            <person name="Bruemmer F."/>
            <person name="Labrenz M."/>
            <person name="Spormann A.M."/>
            <person name="Op Den Camp H."/>
            <person name="Overmann J."/>
            <person name="Amann R."/>
            <person name="Jetten M.S.M."/>
            <person name="Mascher T."/>
            <person name="Medema M.H."/>
            <person name="Devos D.P."/>
            <person name="Kaster A.-K."/>
            <person name="Ovreas L."/>
            <person name="Rohde M."/>
            <person name="Galperin M.Y."/>
            <person name="Jogler C."/>
        </authorList>
    </citation>
    <scope>NUCLEOTIDE SEQUENCE [LARGE SCALE GENOMIC DNA]</scope>
    <source>
        <strain evidence="2 3">Pla22</strain>
    </source>
</reference>
<keyword evidence="1" id="KW-0472">Membrane</keyword>
<dbReference type="Pfam" id="PF13620">
    <property type="entry name" value="CarboxypepD_reg"/>
    <property type="match status" value="1"/>
</dbReference>
<comment type="caution">
    <text evidence="2">The sequence shown here is derived from an EMBL/GenBank/DDBJ whole genome shotgun (WGS) entry which is preliminary data.</text>
</comment>
<evidence type="ECO:0008006" key="4">
    <source>
        <dbReference type="Google" id="ProtNLM"/>
    </source>
</evidence>
<evidence type="ECO:0000313" key="3">
    <source>
        <dbReference type="Proteomes" id="UP000316598"/>
    </source>
</evidence>
<dbReference type="EMBL" id="SJPI01000001">
    <property type="protein sequence ID" value="TWT53670.1"/>
    <property type="molecule type" value="Genomic_DNA"/>
</dbReference>
<organism evidence="2 3">
    <name type="scientific">Rubripirellula amarantea</name>
    <dbReference type="NCBI Taxonomy" id="2527999"/>
    <lineage>
        <taxon>Bacteria</taxon>
        <taxon>Pseudomonadati</taxon>
        <taxon>Planctomycetota</taxon>
        <taxon>Planctomycetia</taxon>
        <taxon>Pirellulales</taxon>
        <taxon>Pirellulaceae</taxon>
        <taxon>Rubripirellula</taxon>
    </lineage>
</organism>
<proteinExistence type="predicted"/>
<dbReference type="GO" id="GO:0030246">
    <property type="term" value="F:carbohydrate binding"/>
    <property type="evidence" value="ECO:0007669"/>
    <property type="project" value="InterPro"/>
</dbReference>
<accession>A0A5C5WT51</accession>
<gene>
    <name evidence="2" type="ORF">Pla22_13010</name>
</gene>
<keyword evidence="1" id="KW-1133">Transmembrane helix</keyword>
<dbReference type="RefSeq" id="WP_146513844.1">
    <property type="nucleotide sequence ID" value="NZ_SJPI01000001.1"/>
</dbReference>
<keyword evidence="1" id="KW-0812">Transmembrane</keyword>
<keyword evidence="3" id="KW-1185">Reference proteome</keyword>
<sequence>MCKNTFSKIGNFHWAITAGLFLKLAIGMMFLSRFDCLAFADEIHFKNGKIVNGEVTQYQNGTITIVQDNGKTISGSIAVIRSINFETSTKTNDKPLPASKSSNDLDDSQGSVADKRLIARAIENVSARESKSDSDSAVVGLVVRAAGASGPVEVTYRCYQGGGYSGIRRFNTQAPWATIEQNASRNAGVRKIVLDAGPRYEKVSIDVVLVPGQPTNLGVIPMKAVKQDRKFMVHGKVVDLDNNAMSKCPVSMGRLSTTTDSNGNYTFKNVRIGEYELVASANKHGSVPHKLLIDNNSPEKVEQTIYVFRPKTISFRYVISDLNNDSFGAQSSQPGEFSINFERQYAFWRDTVSVSNDHMQSFISDTLLRLHVKDGEIYLSNGRGPIAFTSLETNTNFDAIDAAGEPPAMAHRHPRISKGSVIIIRGFRGDTDRQSGYNTSPYCVKLEVSDIQDTK</sequence>
<feature type="transmembrane region" description="Helical" evidence="1">
    <location>
        <begin position="12"/>
        <end position="31"/>
    </location>
</feature>
<evidence type="ECO:0000256" key="1">
    <source>
        <dbReference type="SAM" id="Phobius"/>
    </source>
</evidence>
<evidence type="ECO:0000313" key="2">
    <source>
        <dbReference type="EMBL" id="TWT53670.1"/>
    </source>
</evidence>
<dbReference type="InterPro" id="IPR013784">
    <property type="entry name" value="Carb-bd-like_fold"/>
</dbReference>
<protein>
    <recommendedName>
        <fullName evidence="4">Carboxypeptidase regulatory-like domain-containing protein</fullName>
    </recommendedName>
</protein>